<evidence type="ECO:0000313" key="2">
    <source>
        <dbReference type="EMBL" id="SJL82641.1"/>
    </source>
</evidence>
<gene>
    <name evidence="2" type="ORF">VPAL9027_00572</name>
</gene>
<organism evidence="2 3">
    <name type="scientific">Vibrio palustris</name>
    <dbReference type="NCBI Taxonomy" id="1918946"/>
    <lineage>
        <taxon>Bacteria</taxon>
        <taxon>Pseudomonadati</taxon>
        <taxon>Pseudomonadota</taxon>
        <taxon>Gammaproteobacteria</taxon>
        <taxon>Vibrionales</taxon>
        <taxon>Vibrionaceae</taxon>
        <taxon>Vibrio</taxon>
    </lineage>
</organism>
<dbReference type="InterPro" id="IPR012902">
    <property type="entry name" value="N_methyl_site"/>
</dbReference>
<protein>
    <submittedName>
        <fullName evidence="2">Putative major pilin subunit</fullName>
    </submittedName>
</protein>
<feature type="transmembrane region" description="Helical" evidence="1">
    <location>
        <begin position="20"/>
        <end position="40"/>
    </location>
</feature>
<dbReference type="GO" id="GO:0043683">
    <property type="term" value="P:type IV pilus assembly"/>
    <property type="evidence" value="ECO:0007669"/>
    <property type="project" value="InterPro"/>
</dbReference>
<dbReference type="Gene3D" id="3.30.700.10">
    <property type="entry name" value="Glycoprotein, Type 4 Pilin"/>
    <property type="match status" value="1"/>
</dbReference>
<sequence length="141" mass="16306">MILKIFSKYTDIRRQGMTLLEVLLVISIIGIVSALAYPSYTRYVLNNQRQQVIIDMARIQLYLDSQLSVSQAINAITNQGLCDTFCRTPVDVYQIHIEQHTDTYLITAFPQNKQKQDTCQGIQYRSLLLRSNGEQMPKECW</sequence>
<dbReference type="NCBIfam" id="TIGR02532">
    <property type="entry name" value="IV_pilin_GFxxxE"/>
    <property type="match status" value="1"/>
</dbReference>
<evidence type="ECO:0000256" key="1">
    <source>
        <dbReference type="SAM" id="Phobius"/>
    </source>
</evidence>
<name>A0A1R4B159_9VIBR</name>
<dbReference type="SUPFAM" id="SSF54523">
    <property type="entry name" value="Pili subunits"/>
    <property type="match status" value="1"/>
</dbReference>
<dbReference type="STRING" id="1918946.VPAL9027_00572"/>
<keyword evidence="3" id="KW-1185">Reference proteome</keyword>
<evidence type="ECO:0000313" key="3">
    <source>
        <dbReference type="Proteomes" id="UP000189475"/>
    </source>
</evidence>
<reference evidence="2 3" key="1">
    <citation type="submission" date="2017-02" db="EMBL/GenBank/DDBJ databases">
        <authorList>
            <person name="Peterson S.W."/>
        </authorList>
    </citation>
    <scope>NUCLEOTIDE SEQUENCE [LARGE SCALE GENOMIC DNA]</scope>
    <source>
        <strain evidence="2 3">CECT 9027</strain>
    </source>
</reference>
<dbReference type="EMBL" id="FUFT01000002">
    <property type="protein sequence ID" value="SJL82641.1"/>
    <property type="molecule type" value="Genomic_DNA"/>
</dbReference>
<dbReference type="Pfam" id="PF07963">
    <property type="entry name" value="N_methyl"/>
    <property type="match status" value="1"/>
</dbReference>
<keyword evidence="1" id="KW-1133">Transmembrane helix</keyword>
<dbReference type="Proteomes" id="UP000189475">
    <property type="component" value="Unassembled WGS sequence"/>
</dbReference>
<keyword evidence="1" id="KW-0812">Transmembrane</keyword>
<dbReference type="PROSITE" id="PS00409">
    <property type="entry name" value="PROKAR_NTER_METHYL"/>
    <property type="match status" value="1"/>
</dbReference>
<dbReference type="Pfam" id="PF16732">
    <property type="entry name" value="ComP_DUS"/>
    <property type="match status" value="1"/>
</dbReference>
<dbReference type="AlphaFoldDB" id="A0A1R4B159"/>
<dbReference type="InterPro" id="IPR031982">
    <property type="entry name" value="PilE-like"/>
</dbReference>
<accession>A0A1R4B159</accession>
<dbReference type="InterPro" id="IPR045584">
    <property type="entry name" value="Pilin-like"/>
</dbReference>
<dbReference type="RefSeq" id="WP_261821299.1">
    <property type="nucleotide sequence ID" value="NZ_AP024887.1"/>
</dbReference>
<proteinExistence type="predicted"/>
<keyword evidence="1" id="KW-0472">Membrane</keyword>